<dbReference type="AlphaFoldDB" id="A0A165XPH2"/>
<keyword evidence="2" id="KW-1185">Reference proteome</keyword>
<accession>A0A165XPH2</accession>
<sequence>MEQRVLVMETLDLLKQQMQEQISGVSDVDEASQNLERLQIGATIIQTKILNEENVLTPVGKLPNEMLLKVFEHCVEGVLNTDINRERRASLHLWTAIIHTCARWRLLGFQHRALWSEIDLTWPRETIDRFLVLSGEHPLNLFLTLGPEGSLRCARRVYLSLVKKCAPRLSGLSISYNVRSGSMWGVEKLLDDFVSLKLPVLQRFVAIRRPMSQGPTTISCVISPALKVRLYLRGRARTSRLARPS</sequence>
<dbReference type="Proteomes" id="UP000076798">
    <property type="component" value="Unassembled WGS sequence"/>
</dbReference>
<dbReference type="OrthoDB" id="3365698at2759"/>
<evidence type="ECO:0000313" key="2">
    <source>
        <dbReference type="Proteomes" id="UP000076798"/>
    </source>
</evidence>
<name>A0A165XPH2_9AGAM</name>
<evidence type="ECO:0000313" key="1">
    <source>
        <dbReference type="EMBL" id="KZT32407.1"/>
    </source>
</evidence>
<organism evidence="1 2">
    <name type="scientific">Sistotremastrum suecicum HHB10207 ss-3</name>
    <dbReference type="NCBI Taxonomy" id="1314776"/>
    <lineage>
        <taxon>Eukaryota</taxon>
        <taxon>Fungi</taxon>
        <taxon>Dikarya</taxon>
        <taxon>Basidiomycota</taxon>
        <taxon>Agaricomycotina</taxon>
        <taxon>Agaricomycetes</taxon>
        <taxon>Sistotremastrales</taxon>
        <taxon>Sistotremastraceae</taxon>
        <taxon>Sistotremastrum</taxon>
    </lineage>
</organism>
<proteinExistence type="predicted"/>
<dbReference type="EMBL" id="KV428338">
    <property type="protein sequence ID" value="KZT32407.1"/>
    <property type="molecule type" value="Genomic_DNA"/>
</dbReference>
<protein>
    <submittedName>
        <fullName evidence="1">Uncharacterized protein</fullName>
    </submittedName>
</protein>
<gene>
    <name evidence="1" type="ORF">SISSUDRAFT_542714</name>
</gene>
<reference evidence="1 2" key="1">
    <citation type="journal article" date="2016" name="Mol. Biol. Evol.">
        <title>Comparative Genomics of Early-Diverging Mushroom-Forming Fungi Provides Insights into the Origins of Lignocellulose Decay Capabilities.</title>
        <authorList>
            <person name="Nagy L.G."/>
            <person name="Riley R."/>
            <person name="Tritt A."/>
            <person name="Adam C."/>
            <person name="Daum C."/>
            <person name="Floudas D."/>
            <person name="Sun H."/>
            <person name="Yadav J.S."/>
            <person name="Pangilinan J."/>
            <person name="Larsson K.H."/>
            <person name="Matsuura K."/>
            <person name="Barry K."/>
            <person name="Labutti K."/>
            <person name="Kuo R."/>
            <person name="Ohm R.A."/>
            <person name="Bhattacharya S.S."/>
            <person name="Shirouzu T."/>
            <person name="Yoshinaga Y."/>
            <person name="Martin F.M."/>
            <person name="Grigoriev I.V."/>
            <person name="Hibbett D.S."/>
        </authorList>
    </citation>
    <scope>NUCLEOTIDE SEQUENCE [LARGE SCALE GENOMIC DNA]</scope>
    <source>
        <strain evidence="1 2">HHB10207 ss-3</strain>
    </source>
</reference>